<keyword evidence="12" id="KW-0539">Nucleus</keyword>
<feature type="domain" description="C2H2-type" evidence="19">
    <location>
        <begin position="1262"/>
        <end position="1289"/>
    </location>
</feature>
<comment type="subunit">
    <text evidence="15">May associate with NuRD histone deacetylase complex (HDAC). Interacts with components of HDAC complex including HDAC1, HDAC2, RBBP4, RBPP7, MTA1 and MTA2. Interacts with CCNQ. Interacts with NSD2 (via PHD-type zinc fingers 1, 2 and 3).</text>
</comment>
<feature type="compositionally biased region" description="Basic and acidic residues" evidence="18">
    <location>
        <begin position="486"/>
        <end position="512"/>
    </location>
</feature>
<dbReference type="FunFam" id="3.30.160.60:FF:000025">
    <property type="entry name" value="Spalt-like transcription factor 1"/>
    <property type="match status" value="1"/>
</dbReference>
<gene>
    <name evidence="20" type="ORF">OFUS_LOCUS6625</name>
</gene>
<comment type="subcellular location">
    <subcellularLocation>
        <location evidence="1">Nucleus</location>
    </subcellularLocation>
</comment>
<feature type="compositionally biased region" description="Polar residues" evidence="18">
    <location>
        <begin position="1108"/>
        <end position="1122"/>
    </location>
</feature>
<feature type="compositionally biased region" description="Basic and acidic residues" evidence="18">
    <location>
        <begin position="919"/>
        <end position="959"/>
    </location>
</feature>
<evidence type="ECO:0000259" key="19">
    <source>
        <dbReference type="PROSITE" id="PS50157"/>
    </source>
</evidence>
<evidence type="ECO:0000256" key="16">
    <source>
        <dbReference type="ARBA" id="ARBA00069282"/>
    </source>
</evidence>
<dbReference type="GO" id="GO:0000978">
    <property type="term" value="F:RNA polymerase II cis-regulatory region sequence-specific DNA binding"/>
    <property type="evidence" value="ECO:0007669"/>
    <property type="project" value="TreeGrafter"/>
</dbReference>
<accession>A0A8S4NER3</accession>
<dbReference type="PROSITE" id="PS50157">
    <property type="entry name" value="ZINC_FINGER_C2H2_2"/>
    <property type="match status" value="8"/>
</dbReference>
<evidence type="ECO:0000256" key="13">
    <source>
        <dbReference type="ARBA" id="ARBA00038474"/>
    </source>
</evidence>
<feature type="region of interest" description="Disordered" evidence="18">
    <location>
        <begin position="267"/>
        <end position="313"/>
    </location>
</feature>
<feature type="compositionally biased region" description="Basic residues" evidence="18">
    <location>
        <begin position="1038"/>
        <end position="1049"/>
    </location>
</feature>
<evidence type="ECO:0000256" key="11">
    <source>
        <dbReference type="ARBA" id="ARBA00023163"/>
    </source>
</evidence>
<feature type="domain" description="C2H2-type" evidence="19">
    <location>
        <begin position="378"/>
        <end position="405"/>
    </location>
</feature>
<dbReference type="FunFam" id="3.30.160.60:FF:000708">
    <property type="entry name" value="Sal-like protein 1"/>
    <property type="match status" value="1"/>
</dbReference>
<feature type="region of interest" description="Disordered" evidence="18">
    <location>
        <begin position="1030"/>
        <end position="1129"/>
    </location>
</feature>
<feature type="domain" description="C2H2-type" evidence="19">
    <location>
        <begin position="406"/>
        <end position="433"/>
    </location>
</feature>
<keyword evidence="21" id="KW-1185">Reference proteome</keyword>
<feature type="region of interest" description="Disordered" evidence="18">
    <location>
        <begin position="129"/>
        <end position="176"/>
    </location>
</feature>
<feature type="region of interest" description="Disordered" evidence="18">
    <location>
        <begin position="434"/>
        <end position="520"/>
    </location>
</feature>
<feature type="compositionally biased region" description="Basic and acidic residues" evidence="18">
    <location>
        <begin position="799"/>
        <end position="837"/>
    </location>
</feature>
<feature type="region of interest" description="Disordered" evidence="18">
    <location>
        <begin position="1"/>
        <end position="28"/>
    </location>
</feature>
<dbReference type="GO" id="GO:0035295">
    <property type="term" value="P:tube development"/>
    <property type="evidence" value="ECO:0007669"/>
    <property type="project" value="UniProtKB-ARBA"/>
</dbReference>
<feature type="region of interest" description="Disordered" evidence="18">
    <location>
        <begin position="716"/>
        <end position="772"/>
    </location>
</feature>
<dbReference type="Proteomes" id="UP000749559">
    <property type="component" value="Unassembled WGS sequence"/>
</dbReference>
<keyword evidence="10" id="KW-0238">DNA-binding</keyword>
<dbReference type="SMART" id="SM00355">
    <property type="entry name" value="ZnF_C2H2"/>
    <property type="match status" value="10"/>
</dbReference>
<evidence type="ECO:0000256" key="1">
    <source>
        <dbReference type="ARBA" id="ARBA00004123"/>
    </source>
</evidence>
<evidence type="ECO:0000256" key="10">
    <source>
        <dbReference type="ARBA" id="ARBA00023125"/>
    </source>
</evidence>
<keyword evidence="4" id="KW-0479">Metal-binding</keyword>
<dbReference type="GO" id="GO:0005654">
    <property type="term" value="C:nucleoplasm"/>
    <property type="evidence" value="ECO:0007669"/>
    <property type="project" value="UniProtKB-ARBA"/>
</dbReference>
<dbReference type="GO" id="GO:0001708">
    <property type="term" value="P:cell fate specification"/>
    <property type="evidence" value="ECO:0007669"/>
    <property type="project" value="UniProtKB-ARBA"/>
</dbReference>
<dbReference type="PANTHER" id="PTHR23233">
    <property type="entry name" value="SAL-LIKE PROTEIN"/>
    <property type="match status" value="1"/>
</dbReference>
<evidence type="ECO:0000256" key="6">
    <source>
        <dbReference type="ARBA" id="ARBA00022771"/>
    </source>
</evidence>
<evidence type="ECO:0000256" key="14">
    <source>
        <dbReference type="ARBA" id="ARBA00053244"/>
    </source>
</evidence>
<feature type="compositionally biased region" description="Basic and acidic residues" evidence="18">
    <location>
        <begin position="862"/>
        <end position="910"/>
    </location>
</feature>
<sequence length="1323" mass="150166">MSRRKQAKPRHFQEDEDGVPLKAEKDMPDLEKGVATECEEDTTNGDAHVCGKCRQEFLNLEEFIEHKKSCEAERIVLPVYNEENKMSDNFDDQDDFDDEDIGDEEDLIGQEDFDDNELEEGEIDMTDAEHQAAKDGADSAYDSKCSDKSDSDCNKDLVNSEIKDGTTENDKDPQFPYNDLAPLLAQTHVTMEKLEGTKAAVSQFAENNLPAGDLQALQSTLFNLHQQQMMQLNLIQQLQNQFIANGGNPNQIPKMLSQLKMENPSLMKLPTSTESTPTSSASVSPSSSTSSTQKEASSTPLTSTSEPPMVPTSELPLMNLTKMASNNPMGGTTPFDILRQEAQIPHGDDPFRKGKPPNVNLFGIETNRFTPDDPFFRHRCKYCGKVFSSNKALEIHIRSHTGERPYKCNVCHNRFSTKGNLKVHFSRHRMKYPHLRMNPNPVPEHLDKYDKPIPMMPPGGPISEMAPSPQRSRSVSPDLENENMSDDERYFSESPHENEKRENFDMKPHSDPPKSSLGPLERLSNVSASLATSTNLTSSMTPTIPIPSTIGPLPHMIPPMPFDPMFFPQRLSILPPSQVEDPMEQYMECSKSETSKLQQLVENIEQKLSDPNQCAICHRILSCKSALQMHYRIHTGERPFKCKICGRAFTTKGNLKTHMGVHRAKPPMRMMHQCPVCHKQFTNALVLQQHIRIHTEQATSEMFAKQMEHLKQPMMTGHPFYQLPNPHMAPGGELDLSKPKRSTEDDDELESPNDHERRESRELRSPRSDSEAALNYERERLIRERERFIKSEMERKMMLEMESERSHSLPKSQEDHEDSEKDRQSVHSEDLRRRGSCDEQPTSLVIHDRSPRQGDTPLSLVNHDREYHSSHDREYHSSHDRERHGSRERDQHASHEKEDHGNHDREQHGNHERKHHGNHDREHHLSESKHEKFDDEDNSANKRDRRSPSTEREAKDEKKPNHHPALPERYPFPHMGFPGEFPMYPFGHNPFAGLGSPFLPGQHNMLATSGMMPSFSTSLAALEERVKAVSAVSPAKPPKVHSAHGHHFNHSPSSYHHSDNKHLDNNNKRLSNGERAHSPISDDNVEDNLAPSPRRSPFRSRSREQSPTNSHATNESFNSDVSGSPLDHGIPMTHPYDTLKSSTTCNICMKTFACRSALDIHYRSHTKVRPFGCSTCEKAFTTRGNLRQHMLTHKSQDSSPEPRRSHPQESAPELPHPMMTSPATHVAPVISPSTPMPQSLTPKRPPAIDQMTNPYPKRNSKHLCQVCIKNFSSASALQIHMRTHTGDKPFKCTVCGKAFTTKGNLKACRDYLDTIPLFPWTWP</sequence>
<evidence type="ECO:0000256" key="12">
    <source>
        <dbReference type="ARBA" id="ARBA00023242"/>
    </source>
</evidence>
<dbReference type="GO" id="GO:0061061">
    <property type="term" value="P:muscle structure development"/>
    <property type="evidence" value="ECO:0007669"/>
    <property type="project" value="UniProtKB-ARBA"/>
</dbReference>
<feature type="compositionally biased region" description="Basic and acidic residues" evidence="18">
    <location>
        <begin position="144"/>
        <end position="155"/>
    </location>
</feature>
<dbReference type="OrthoDB" id="9998363at2759"/>
<dbReference type="GO" id="GO:0045944">
    <property type="term" value="P:positive regulation of transcription by RNA polymerase II"/>
    <property type="evidence" value="ECO:0007669"/>
    <property type="project" value="UniProtKB-ARBA"/>
</dbReference>
<dbReference type="GO" id="GO:0000792">
    <property type="term" value="C:heterochromatin"/>
    <property type="evidence" value="ECO:0007669"/>
    <property type="project" value="UniProtKB-ARBA"/>
</dbReference>
<dbReference type="InterPro" id="IPR051565">
    <property type="entry name" value="Sal_C2H2-zinc-finger"/>
</dbReference>
<dbReference type="FunFam" id="3.30.160.60:FF:000215">
    <property type="entry name" value="Spalt-like transcription factor 3"/>
    <property type="match status" value="1"/>
</dbReference>
<feature type="region of interest" description="Disordered" evidence="18">
    <location>
        <begin position="799"/>
        <end position="973"/>
    </location>
</feature>
<reference evidence="20" key="1">
    <citation type="submission" date="2022-03" db="EMBL/GenBank/DDBJ databases">
        <authorList>
            <person name="Martin C."/>
        </authorList>
    </citation>
    <scope>NUCLEOTIDE SEQUENCE</scope>
</reference>
<evidence type="ECO:0000256" key="4">
    <source>
        <dbReference type="ARBA" id="ARBA00022723"/>
    </source>
</evidence>
<feature type="compositionally biased region" description="Basic and acidic residues" evidence="18">
    <location>
        <begin position="752"/>
        <end position="772"/>
    </location>
</feature>
<dbReference type="GO" id="GO:0008270">
    <property type="term" value="F:zinc ion binding"/>
    <property type="evidence" value="ECO:0007669"/>
    <property type="project" value="UniProtKB-KW"/>
</dbReference>
<feature type="domain" description="C2H2-type" evidence="19">
    <location>
        <begin position="612"/>
        <end position="639"/>
    </location>
</feature>
<evidence type="ECO:0000256" key="15">
    <source>
        <dbReference type="ARBA" id="ARBA00062861"/>
    </source>
</evidence>
<dbReference type="SUPFAM" id="SSF57667">
    <property type="entry name" value="beta-beta-alpha zinc fingers"/>
    <property type="match status" value="5"/>
</dbReference>
<evidence type="ECO:0000256" key="2">
    <source>
        <dbReference type="ARBA" id="ARBA00022491"/>
    </source>
</evidence>
<feature type="compositionally biased region" description="Low complexity" evidence="18">
    <location>
        <begin position="271"/>
        <end position="307"/>
    </location>
</feature>
<keyword evidence="7" id="KW-0862">Zinc</keyword>
<keyword evidence="9" id="KW-0805">Transcription regulation</keyword>
<feature type="compositionally biased region" description="Basic and acidic residues" evidence="18">
    <location>
        <begin position="161"/>
        <end position="173"/>
    </location>
</feature>
<evidence type="ECO:0000256" key="5">
    <source>
        <dbReference type="ARBA" id="ARBA00022737"/>
    </source>
</evidence>
<evidence type="ECO:0000256" key="18">
    <source>
        <dbReference type="SAM" id="MobiDB-lite"/>
    </source>
</evidence>
<keyword evidence="5" id="KW-0677">Repeat</keyword>
<dbReference type="Pfam" id="PF00096">
    <property type="entry name" value="zf-C2H2"/>
    <property type="match status" value="7"/>
</dbReference>
<dbReference type="FunFam" id="3.30.160.60:FF:000079">
    <property type="entry name" value="Spalt-like transcription factor 3"/>
    <property type="match status" value="1"/>
</dbReference>
<feature type="domain" description="C2H2-type" evidence="19">
    <location>
        <begin position="672"/>
        <end position="699"/>
    </location>
</feature>
<comment type="caution">
    <text evidence="20">The sequence shown here is derived from an EMBL/GenBank/DDBJ whole genome shotgun (WGS) entry which is preliminary data.</text>
</comment>
<evidence type="ECO:0000313" key="21">
    <source>
        <dbReference type="Proteomes" id="UP000749559"/>
    </source>
</evidence>
<organism evidence="20 21">
    <name type="scientific">Owenia fusiformis</name>
    <name type="common">Polychaete worm</name>
    <dbReference type="NCBI Taxonomy" id="6347"/>
    <lineage>
        <taxon>Eukaryota</taxon>
        <taxon>Metazoa</taxon>
        <taxon>Spiralia</taxon>
        <taxon>Lophotrochozoa</taxon>
        <taxon>Annelida</taxon>
        <taxon>Polychaeta</taxon>
        <taxon>Sedentaria</taxon>
        <taxon>Canalipalpata</taxon>
        <taxon>Sabellida</taxon>
        <taxon>Oweniida</taxon>
        <taxon>Oweniidae</taxon>
        <taxon>Owenia</taxon>
    </lineage>
</organism>
<protein>
    <recommendedName>
        <fullName evidence="16">Sal-like protein 1</fullName>
    </recommendedName>
</protein>
<comment type="function">
    <text evidence="14">Transcriptional repressor involved in organogenesis. Plays an essential role in ureteric bud invasion during kidney development.</text>
</comment>
<evidence type="ECO:0000256" key="7">
    <source>
        <dbReference type="ARBA" id="ARBA00022833"/>
    </source>
</evidence>
<evidence type="ECO:0000256" key="8">
    <source>
        <dbReference type="ARBA" id="ARBA00022843"/>
    </source>
</evidence>
<proteinExistence type="inferred from homology"/>
<dbReference type="GO" id="GO:0048646">
    <property type="term" value="P:anatomical structure formation involved in morphogenesis"/>
    <property type="evidence" value="ECO:0007669"/>
    <property type="project" value="UniProtKB-ARBA"/>
</dbReference>
<dbReference type="InterPro" id="IPR013087">
    <property type="entry name" value="Znf_C2H2_type"/>
</dbReference>
<dbReference type="GO" id="GO:0009791">
    <property type="term" value="P:post-embryonic development"/>
    <property type="evidence" value="ECO:0007669"/>
    <property type="project" value="UniProtKB-ARBA"/>
</dbReference>
<keyword evidence="8" id="KW-0832">Ubl conjugation</keyword>
<evidence type="ECO:0000313" key="20">
    <source>
        <dbReference type="EMBL" id="CAH1779863.1"/>
    </source>
</evidence>
<dbReference type="Pfam" id="PF12874">
    <property type="entry name" value="zf-met"/>
    <property type="match status" value="1"/>
</dbReference>
<feature type="domain" description="C2H2-type" evidence="19">
    <location>
        <begin position="1143"/>
        <end position="1170"/>
    </location>
</feature>
<dbReference type="FunFam" id="3.30.160.60:FF:002381">
    <property type="entry name" value="Putative spalt protein"/>
    <property type="match status" value="1"/>
</dbReference>
<dbReference type="GO" id="GO:0000981">
    <property type="term" value="F:DNA-binding transcription factor activity, RNA polymerase II-specific"/>
    <property type="evidence" value="ECO:0007669"/>
    <property type="project" value="TreeGrafter"/>
</dbReference>
<dbReference type="Gene3D" id="3.30.160.60">
    <property type="entry name" value="Classic Zinc Finger"/>
    <property type="match status" value="9"/>
</dbReference>
<keyword evidence="2" id="KW-0678">Repressor</keyword>
<keyword evidence="3" id="KW-1017">Isopeptide bond</keyword>
<name>A0A8S4NER3_OWEFU</name>
<dbReference type="GO" id="GO:0007507">
    <property type="term" value="P:heart development"/>
    <property type="evidence" value="ECO:0007669"/>
    <property type="project" value="UniProtKB-ARBA"/>
</dbReference>
<feature type="domain" description="C2H2-type" evidence="19">
    <location>
        <begin position="1171"/>
        <end position="1198"/>
    </location>
</feature>
<evidence type="ECO:0000256" key="17">
    <source>
        <dbReference type="PROSITE-ProRule" id="PRU00042"/>
    </source>
</evidence>
<dbReference type="FunFam" id="3.30.160.60:FF:000130">
    <property type="entry name" value="Spalt-like transcription factor 4"/>
    <property type="match status" value="2"/>
</dbReference>
<evidence type="ECO:0000256" key="3">
    <source>
        <dbReference type="ARBA" id="ARBA00022499"/>
    </source>
</evidence>
<dbReference type="GO" id="GO:0048699">
    <property type="term" value="P:generation of neurons"/>
    <property type="evidence" value="ECO:0007669"/>
    <property type="project" value="UniProtKB-ARBA"/>
</dbReference>
<keyword evidence="6 17" id="KW-0863">Zinc-finger</keyword>
<dbReference type="EMBL" id="CAIIXF020000003">
    <property type="protein sequence ID" value="CAH1779863.1"/>
    <property type="molecule type" value="Genomic_DNA"/>
</dbReference>
<feature type="compositionally biased region" description="Polar residues" evidence="18">
    <location>
        <begin position="1231"/>
        <end position="1241"/>
    </location>
</feature>
<feature type="compositionally biased region" description="Basic and acidic residues" evidence="18">
    <location>
        <begin position="1194"/>
        <end position="1207"/>
    </location>
</feature>
<feature type="domain" description="C2H2-type" evidence="19">
    <location>
        <begin position="640"/>
        <end position="667"/>
    </location>
</feature>
<dbReference type="PROSITE" id="PS00028">
    <property type="entry name" value="ZINC_FINGER_C2H2_1"/>
    <property type="match status" value="8"/>
</dbReference>
<dbReference type="PANTHER" id="PTHR23233:SF84">
    <property type="entry name" value="FI23031P1"/>
    <property type="match status" value="1"/>
</dbReference>
<dbReference type="GO" id="GO:0000122">
    <property type="term" value="P:negative regulation of transcription by RNA polymerase II"/>
    <property type="evidence" value="ECO:0007669"/>
    <property type="project" value="UniProtKB-ARBA"/>
</dbReference>
<feature type="compositionally biased region" description="Basic residues" evidence="18">
    <location>
        <begin position="1"/>
        <end position="10"/>
    </location>
</feature>
<dbReference type="InterPro" id="IPR036236">
    <property type="entry name" value="Znf_C2H2_sf"/>
</dbReference>
<evidence type="ECO:0000256" key="9">
    <source>
        <dbReference type="ARBA" id="ARBA00023015"/>
    </source>
</evidence>
<feature type="region of interest" description="Disordered" evidence="18">
    <location>
        <begin position="1191"/>
        <end position="1249"/>
    </location>
</feature>
<feature type="compositionally biased region" description="Basic and acidic residues" evidence="18">
    <location>
        <begin position="1056"/>
        <end position="1077"/>
    </location>
</feature>
<comment type="similarity">
    <text evidence="13">Belongs to the sal C2H2-type zinc-finger protein family.</text>
</comment>
<keyword evidence="11" id="KW-0804">Transcription</keyword>